<organism evidence="1 2">
    <name type="scientific">Bradyrhizobium vignae</name>
    <dbReference type="NCBI Taxonomy" id="1549949"/>
    <lineage>
        <taxon>Bacteria</taxon>
        <taxon>Pseudomonadati</taxon>
        <taxon>Pseudomonadota</taxon>
        <taxon>Alphaproteobacteria</taxon>
        <taxon>Hyphomicrobiales</taxon>
        <taxon>Nitrobacteraceae</taxon>
        <taxon>Bradyrhizobium</taxon>
    </lineage>
</organism>
<dbReference type="EMBL" id="LS398110">
    <property type="protein sequence ID" value="SPP92988.1"/>
    <property type="molecule type" value="Genomic_DNA"/>
</dbReference>
<dbReference type="AlphaFoldDB" id="A0A2U3PV52"/>
<evidence type="ECO:0000313" key="2">
    <source>
        <dbReference type="Proteomes" id="UP000246085"/>
    </source>
</evidence>
<dbReference type="KEGG" id="bvz:BRAD3257_1877"/>
<proteinExistence type="predicted"/>
<dbReference type="Proteomes" id="UP000246085">
    <property type="component" value="Chromosome BRAD3257"/>
</dbReference>
<reference evidence="1 2" key="1">
    <citation type="submission" date="2018-03" db="EMBL/GenBank/DDBJ databases">
        <authorList>
            <person name="Gully D."/>
        </authorList>
    </citation>
    <scope>NUCLEOTIDE SEQUENCE [LARGE SCALE GENOMIC DNA]</scope>
    <source>
        <strain evidence="1">ORS3257</strain>
    </source>
</reference>
<gene>
    <name evidence="1" type="ORF">BRAD3257_1877</name>
</gene>
<evidence type="ECO:0000313" key="1">
    <source>
        <dbReference type="EMBL" id="SPP92988.1"/>
    </source>
</evidence>
<accession>A0A2U3PV52</accession>
<protein>
    <submittedName>
        <fullName evidence="1">Uncharacterized protein</fullName>
    </submittedName>
</protein>
<name>A0A2U3PV52_9BRAD</name>
<sequence>MQDYVRGSPLSGHVAKLSDETRRALVSEVEDAMMSHVADDGLKFPIKAYLASAVKQA</sequence>